<dbReference type="AlphaFoldDB" id="A0A7G9R7W9"/>
<dbReference type="GO" id="GO:0016740">
    <property type="term" value="F:transferase activity"/>
    <property type="evidence" value="ECO:0007669"/>
    <property type="project" value="UniProtKB-KW"/>
</dbReference>
<evidence type="ECO:0000259" key="2">
    <source>
        <dbReference type="Pfam" id="PF01636"/>
    </source>
</evidence>
<reference evidence="3 4" key="1">
    <citation type="submission" date="2020-08" db="EMBL/GenBank/DDBJ databases">
        <title>Genome sequence of Nocardioides mesophilus KACC 16243T.</title>
        <authorList>
            <person name="Hyun D.-W."/>
            <person name="Bae J.-W."/>
        </authorList>
    </citation>
    <scope>NUCLEOTIDE SEQUENCE [LARGE SCALE GENOMIC DNA]</scope>
    <source>
        <strain evidence="3 4">KACC 16243</strain>
    </source>
</reference>
<dbReference type="InterPro" id="IPR011009">
    <property type="entry name" value="Kinase-like_dom_sf"/>
</dbReference>
<evidence type="ECO:0000313" key="3">
    <source>
        <dbReference type="EMBL" id="QNN51694.1"/>
    </source>
</evidence>
<dbReference type="Gene3D" id="3.30.200.20">
    <property type="entry name" value="Phosphorylase Kinase, domain 1"/>
    <property type="match status" value="1"/>
</dbReference>
<name>A0A7G9R7W9_9ACTN</name>
<dbReference type="PANTHER" id="PTHR21310:SF42">
    <property type="entry name" value="BIFUNCTIONAL AAC_APH"/>
    <property type="match status" value="1"/>
</dbReference>
<dbReference type="PANTHER" id="PTHR21310">
    <property type="entry name" value="AMINOGLYCOSIDE PHOSPHOTRANSFERASE-RELATED-RELATED"/>
    <property type="match status" value="1"/>
</dbReference>
<dbReference type="EMBL" id="CP060713">
    <property type="protein sequence ID" value="QNN51694.1"/>
    <property type="molecule type" value="Genomic_DNA"/>
</dbReference>
<feature type="domain" description="Aminoglycoside phosphotransferase" evidence="2">
    <location>
        <begin position="34"/>
        <end position="263"/>
    </location>
</feature>
<dbReference type="Pfam" id="PF01636">
    <property type="entry name" value="APH"/>
    <property type="match status" value="1"/>
</dbReference>
<evidence type="ECO:0000313" key="4">
    <source>
        <dbReference type="Proteomes" id="UP000515947"/>
    </source>
</evidence>
<keyword evidence="4" id="KW-1185">Reference proteome</keyword>
<dbReference type="Proteomes" id="UP000515947">
    <property type="component" value="Chromosome"/>
</dbReference>
<dbReference type="Gene3D" id="3.90.1200.10">
    <property type="match status" value="1"/>
</dbReference>
<sequence length="306" mass="33246">MHDDEIPVDVALVRRLVARALPAYADLDVRALEASGSSNALFRLGPDLLVRLPRQPGGSAIIAKESRWLPVIAAGLSVAVPGVLTVCEPDLGYPERWSVTRWIDGQLPSVITEDGSPEPARHALARDLAAVVTQMREIAVPEEAVRDDALSWYRGGPLPDLDADFREAVEASRRLPCLDLDTDAALRLWDTALAAARDRVPVSGWYHGDLLAENLLVRGDRLVAVLDFGGLAVGDPAVDCIAAWELLDAESRATFRSQVGADDASWLTSMGWALLIAFVTFPYYWETMPARCASRRAMAQAVLGEL</sequence>
<keyword evidence="3" id="KW-0808">Transferase</keyword>
<keyword evidence="1" id="KW-0472">Membrane</keyword>
<dbReference type="InterPro" id="IPR051678">
    <property type="entry name" value="AGP_Transferase"/>
</dbReference>
<organism evidence="3 4">
    <name type="scientific">Nocardioides mesophilus</name>
    <dbReference type="NCBI Taxonomy" id="433659"/>
    <lineage>
        <taxon>Bacteria</taxon>
        <taxon>Bacillati</taxon>
        <taxon>Actinomycetota</taxon>
        <taxon>Actinomycetes</taxon>
        <taxon>Propionibacteriales</taxon>
        <taxon>Nocardioidaceae</taxon>
        <taxon>Nocardioides</taxon>
    </lineage>
</organism>
<dbReference type="KEGG" id="nmes:H9L09_14125"/>
<gene>
    <name evidence="3" type="ORF">H9L09_14125</name>
</gene>
<keyword evidence="1" id="KW-0812">Transmembrane</keyword>
<protein>
    <submittedName>
        <fullName evidence="3">Aminoglycoside phosphotransferase family protein</fullName>
    </submittedName>
</protein>
<dbReference type="InterPro" id="IPR002575">
    <property type="entry name" value="Aminoglycoside_PTrfase"/>
</dbReference>
<accession>A0A7G9R7W9</accession>
<keyword evidence="1" id="KW-1133">Transmembrane helix</keyword>
<feature type="transmembrane region" description="Helical" evidence="1">
    <location>
        <begin position="264"/>
        <end position="285"/>
    </location>
</feature>
<proteinExistence type="predicted"/>
<dbReference type="CDD" id="cd05155">
    <property type="entry name" value="APH_ChoK_like_1"/>
    <property type="match status" value="1"/>
</dbReference>
<dbReference type="RefSeq" id="WP_187577530.1">
    <property type="nucleotide sequence ID" value="NZ_CP060713.1"/>
</dbReference>
<dbReference type="SUPFAM" id="SSF56112">
    <property type="entry name" value="Protein kinase-like (PK-like)"/>
    <property type="match status" value="1"/>
</dbReference>
<evidence type="ECO:0000256" key="1">
    <source>
        <dbReference type="SAM" id="Phobius"/>
    </source>
</evidence>